<keyword evidence="5" id="KW-0274">FAD</keyword>
<evidence type="ECO:0000256" key="6">
    <source>
        <dbReference type="ARBA" id="ARBA00023002"/>
    </source>
</evidence>
<dbReference type="Gene3D" id="3.50.50.60">
    <property type="entry name" value="FAD/NAD(P)-binding domain"/>
    <property type="match status" value="1"/>
</dbReference>
<comment type="caution">
    <text evidence="10">The sequence shown here is derived from an EMBL/GenBank/DDBJ whole genome shotgun (WGS) entry which is preliminary data.</text>
</comment>
<dbReference type="Proteomes" id="UP001408356">
    <property type="component" value="Unassembled WGS sequence"/>
</dbReference>
<dbReference type="EMBL" id="JARVKF010000090">
    <property type="protein sequence ID" value="KAK9423216.1"/>
    <property type="molecule type" value="Genomic_DNA"/>
</dbReference>
<name>A0ABR2V8Y3_9PEZI</name>
<evidence type="ECO:0000256" key="2">
    <source>
        <dbReference type="ARBA" id="ARBA00009967"/>
    </source>
</evidence>
<feature type="signal peptide" evidence="8">
    <location>
        <begin position="1"/>
        <end position="19"/>
    </location>
</feature>
<proteinExistence type="inferred from homology"/>
<dbReference type="InterPro" id="IPR010795">
    <property type="entry name" value="Prenylcys_lyase"/>
</dbReference>
<evidence type="ECO:0000259" key="9">
    <source>
        <dbReference type="Pfam" id="PF07156"/>
    </source>
</evidence>
<feature type="chain" id="PRO_5046773602" evidence="8">
    <location>
        <begin position="20"/>
        <end position="560"/>
    </location>
</feature>
<keyword evidence="11" id="KW-1185">Reference proteome</keyword>
<feature type="domain" description="Prenylcysteine lyase" evidence="9">
    <location>
        <begin position="136"/>
        <end position="521"/>
    </location>
</feature>
<keyword evidence="4 8" id="KW-0732">Signal</keyword>
<evidence type="ECO:0000256" key="8">
    <source>
        <dbReference type="SAM" id="SignalP"/>
    </source>
</evidence>
<reference evidence="10 11" key="1">
    <citation type="journal article" date="2024" name="J. Plant Pathol.">
        <title>Sequence and assembly of the genome of Seiridium unicorne, isolate CBS 538.82, causal agent of cypress canker disease.</title>
        <authorList>
            <person name="Scali E."/>
            <person name="Rocca G.D."/>
            <person name="Danti R."/>
            <person name="Garbelotto M."/>
            <person name="Barberini S."/>
            <person name="Baroncelli R."/>
            <person name="Emiliani G."/>
        </authorList>
    </citation>
    <scope>NUCLEOTIDE SEQUENCE [LARGE SCALE GENOMIC DNA]</scope>
    <source>
        <strain evidence="10 11">BM-138-508</strain>
    </source>
</reference>
<dbReference type="Pfam" id="PF07156">
    <property type="entry name" value="Prenylcys_lyase"/>
    <property type="match status" value="1"/>
</dbReference>
<keyword evidence="7" id="KW-0325">Glycoprotein</keyword>
<keyword evidence="3" id="KW-0285">Flavoprotein</keyword>
<dbReference type="InterPro" id="IPR017046">
    <property type="entry name" value="Prenylcysteine_Oxase1"/>
</dbReference>
<organism evidence="10 11">
    <name type="scientific">Seiridium unicorne</name>
    <dbReference type="NCBI Taxonomy" id="138068"/>
    <lineage>
        <taxon>Eukaryota</taxon>
        <taxon>Fungi</taxon>
        <taxon>Dikarya</taxon>
        <taxon>Ascomycota</taxon>
        <taxon>Pezizomycotina</taxon>
        <taxon>Sordariomycetes</taxon>
        <taxon>Xylariomycetidae</taxon>
        <taxon>Amphisphaeriales</taxon>
        <taxon>Sporocadaceae</taxon>
        <taxon>Seiridium</taxon>
    </lineage>
</organism>
<dbReference type="PANTHER" id="PTHR15944">
    <property type="entry name" value="FARNESYLCYSTEINE LYASE"/>
    <property type="match status" value="1"/>
</dbReference>
<evidence type="ECO:0000256" key="1">
    <source>
        <dbReference type="ARBA" id="ARBA00001974"/>
    </source>
</evidence>
<evidence type="ECO:0000256" key="7">
    <source>
        <dbReference type="ARBA" id="ARBA00023180"/>
    </source>
</evidence>
<dbReference type="Pfam" id="PF13450">
    <property type="entry name" value="NAD_binding_8"/>
    <property type="match status" value="1"/>
</dbReference>
<comment type="cofactor">
    <cofactor evidence="1">
        <name>FAD</name>
        <dbReference type="ChEBI" id="CHEBI:57692"/>
    </cofactor>
</comment>
<dbReference type="InterPro" id="IPR036188">
    <property type="entry name" value="FAD/NAD-bd_sf"/>
</dbReference>
<evidence type="ECO:0000256" key="5">
    <source>
        <dbReference type="ARBA" id="ARBA00022827"/>
    </source>
</evidence>
<keyword evidence="6" id="KW-0560">Oxidoreductase</keyword>
<dbReference type="SUPFAM" id="SSF51905">
    <property type="entry name" value="FAD/NAD(P)-binding domain"/>
    <property type="match status" value="1"/>
</dbReference>
<dbReference type="PANTHER" id="PTHR15944:SF0">
    <property type="entry name" value="PRENYLCYSTEINE LYASE DOMAIN-CONTAINING PROTEIN"/>
    <property type="match status" value="1"/>
</dbReference>
<comment type="similarity">
    <text evidence="2">Belongs to the prenylcysteine oxidase family.</text>
</comment>
<accession>A0ABR2V8Y3</accession>
<evidence type="ECO:0000256" key="3">
    <source>
        <dbReference type="ARBA" id="ARBA00022630"/>
    </source>
</evidence>
<gene>
    <name evidence="10" type="ORF">SUNI508_04510</name>
</gene>
<evidence type="ECO:0000256" key="4">
    <source>
        <dbReference type="ARBA" id="ARBA00022729"/>
    </source>
</evidence>
<evidence type="ECO:0000313" key="10">
    <source>
        <dbReference type="EMBL" id="KAK9423216.1"/>
    </source>
</evidence>
<evidence type="ECO:0000313" key="11">
    <source>
        <dbReference type="Proteomes" id="UP001408356"/>
    </source>
</evidence>
<sequence>MRFSCSTLIPLLGVLSATADDSSSHKPVKQVAIIGAGAAGSSTAYHLRKYAEQEGIAVNITLFEKTAHIGGRSLTVDVYDDPRQPVELGASIFVDVNHILCNATEYFNLPVADPGTDEVGILGIWNGEKFVFEQDSTSSEWWNIAKLVWKYGTAPYYTRKLVRETVDSFLNLYQEPYFPFRSLTTRAYELGLHKITGVTGKQFLEEKKLYGPFARDIVQTSTRVNYASNLAYIHGLGTMVSMAAEGAMAVVGGNWQIFAHMVGFSGANVYLNTSVTSIALTSSNEPNAPVSKYIIQTKDSASPETQAVQQDVQFDDVVIATPYQFSDINHDESLILQPIDKIPYATLHVTLFASPFRFSAEFFKLEPGISVPISVLTTLGEDEEPRAGSEGAGKAGFYSATLVKTAINPKTQRQENVYKIFSPDKVTPEFLSSLLGVQVPDTFIGHVDAETREEFDVVEPVSWIHPTVFHPYPQKLPRVTFQDPILREGLYYTSGIESFISTMETSALSGMNVARLIVDDYLGLAAVQEKDNTSAILEDDQNQRVLGGHQQQGATLVNDV</sequence>
<protein>
    <submittedName>
        <fullName evidence="10">Prenylcysteine oxidase</fullName>
    </submittedName>
</protein>
<dbReference type="PIRSF" id="PIRSF036292">
    <property type="entry name" value="Prenylcysteine_oxidase"/>
    <property type="match status" value="1"/>
</dbReference>